<dbReference type="GO" id="GO:0005901">
    <property type="term" value="C:caveola"/>
    <property type="evidence" value="ECO:0007669"/>
    <property type="project" value="UniProtKB-SubCell"/>
</dbReference>
<dbReference type="Proteomes" id="UP000554482">
    <property type="component" value="Unassembled WGS sequence"/>
</dbReference>
<name>A0A7J6WX09_THATH</name>
<accession>A0A7J6WX09</accession>
<gene>
    <name evidence="2" type="ORF">FRX31_009338</name>
</gene>
<evidence type="ECO:0000256" key="1">
    <source>
        <dbReference type="RuleBase" id="RU366054"/>
    </source>
</evidence>
<comment type="subcellular location">
    <subcellularLocation>
        <location evidence="1">Cell membrane</location>
        <topology evidence="1">Lipid-anchor</topology>
    </subcellularLocation>
    <subcellularLocation>
        <location evidence="1">Membrane</location>
        <location evidence="1">Caveola</location>
    </subcellularLocation>
</comment>
<reference evidence="2 3" key="1">
    <citation type="submission" date="2020-06" db="EMBL/GenBank/DDBJ databases">
        <title>Transcriptomic and genomic resources for Thalictrum thalictroides and T. hernandezii: Facilitating candidate gene discovery in an emerging model plant lineage.</title>
        <authorList>
            <person name="Arias T."/>
            <person name="Riano-Pachon D.M."/>
            <person name="Di Stilio V.S."/>
        </authorList>
    </citation>
    <scope>NUCLEOTIDE SEQUENCE [LARGE SCALE GENOMIC DNA]</scope>
    <source>
        <strain evidence="3">cv. WT478/WT964</strain>
        <tissue evidence="2">Leaves</tissue>
    </source>
</reference>
<sequence>VQESNVELYRKQNVGEVVLLEEEKTAEAQKMNAEAALFARQQAVAGELFAKQTEAEGLMAVAHAQGVYVLTLLNAFAGNYVVMKDYLMINNGVYQEIAKTNAGDVAGLKPNIIVWTNGEDTFEGSGDSSISAIKEICGVYRMLPPLLKTVQEQRFTVNPCRRIRQHNGEIRCGAESTKSKRPWEMVLCIYGFPTNVSALQ</sequence>
<organism evidence="2 3">
    <name type="scientific">Thalictrum thalictroides</name>
    <name type="common">Rue-anemone</name>
    <name type="synonym">Anemone thalictroides</name>
    <dbReference type="NCBI Taxonomy" id="46969"/>
    <lineage>
        <taxon>Eukaryota</taxon>
        <taxon>Viridiplantae</taxon>
        <taxon>Streptophyta</taxon>
        <taxon>Embryophyta</taxon>
        <taxon>Tracheophyta</taxon>
        <taxon>Spermatophyta</taxon>
        <taxon>Magnoliopsida</taxon>
        <taxon>Ranunculales</taxon>
        <taxon>Ranunculaceae</taxon>
        <taxon>Thalictroideae</taxon>
        <taxon>Thalictrum</taxon>
    </lineage>
</organism>
<comment type="caution">
    <text evidence="2">The sequence shown here is derived from an EMBL/GenBank/DDBJ whole genome shotgun (WGS) entry which is preliminary data.</text>
</comment>
<dbReference type="EMBL" id="JABWDY010009910">
    <property type="protein sequence ID" value="KAF5201075.1"/>
    <property type="molecule type" value="Genomic_DNA"/>
</dbReference>
<dbReference type="OrthoDB" id="6080404at2759"/>
<evidence type="ECO:0000313" key="3">
    <source>
        <dbReference type="Proteomes" id="UP000554482"/>
    </source>
</evidence>
<protein>
    <recommendedName>
        <fullName evidence="1">Flotillin-like</fullName>
    </recommendedName>
</protein>
<dbReference type="InterPro" id="IPR027705">
    <property type="entry name" value="Flotillin_fam"/>
</dbReference>
<keyword evidence="1" id="KW-1003">Cell membrane</keyword>
<feature type="non-terminal residue" evidence="2">
    <location>
        <position position="1"/>
    </location>
</feature>
<comment type="similarity">
    <text evidence="1">Belongs to the band 7/mec-2 family. Flotillin subfamily.</text>
</comment>
<dbReference type="InterPro" id="IPR035901">
    <property type="entry name" value="GIY-YIG_endonuc_sf"/>
</dbReference>
<feature type="non-terminal residue" evidence="2">
    <location>
        <position position="200"/>
    </location>
</feature>
<dbReference type="PANTHER" id="PTHR13806">
    <property type="entry name" value="FLOTILLIN-RELATED"/>
    <property type="match status" value="1"/>
</dbReference>
<dbReference type="Gene3D" id="3.40.1440.10">
    <property type="entry name" value="GIY-YIG endonuclease"/>
    <property type="match status" value="1"/>
</dbReference>
<dbReference type="PANTHER" id="PTHR13806:SF31">
    <property type="entry name" value="FLOTILLIN-LIKE PROTEIN 1-RELATED"/>
    <property type="match status" value="1"/>
</dbReference>
<evidence type="ECO:0000313" key="2">
    <source>
        <dbReference type="EMBL" id="KAF5201075.1"/>
    </source>
</evidence>
<keyword evidence="1" id="KW-0472">Membrane</keyword>
<proteinExistence type="inferred from homology"/>
<dbReference type="AlphaFoldDB" id="A0A7J6WX09"/>
<keyword evidence="3" id="KW-1185">Reference proteome</keyword>